<protein>
    <submittedName>
        <fullName evidence="8">Conserved hypothetical integral membrane protein</fullName>
    </submittedName>
</protein>
<comment type="subcellular location">
    <subcellularLocation>
        <location evidence="1">Cell membrane</location>
        <topology evidence="1">Multi-pass membrane protein</topology>
    </subcellularLocation>
</comment>
<dbReference type="Pfam" id="PF03601">
    <property type="entry name" value="Cons_hypoth698"/>
    <property type="match status" value="1"/>
</dbReference>
<dbReference type="NCBIfam" id="TIGR00698">
    <property type="entry name" value="YeiH family putative sulfate export transporter"/>
    <property type="match status" value="1"/>
</dbReference>
<organism evidence="8 9">
    <name type="scientific">Desulforhopalus singaporensis</name>
    <dbReference type="NCBI Taxonomy" id="91360"/>
    <lineage>
        <taxon>Bacteria</taxon>
        <taxon>Pseudomonadati</taxon>
        <taxon>Thermodesulfobacteriota</taxon>
        <taxon>Desulfobulbia</taxon>
        <taxon>Desulfobulbales</taxon>
        <taxon>Desulfocapsaceae</taxon>
        <taxon>Desulforhopalus</taxon>
    </lineage>
</organism>
<feature type="transmembrane region" description="Helical" evidence="7">
    <location>
        <begin position="163"/>
        <end position="184"/>
    </location>
</feature>
<dbReference type="AlphaFoldDB" id="A0A1H0N8X4"/>
<dbReference type="EMBL" id="FNJI01000007">
    <property type="protein sequence ID" value="SDO89142.1"/>
    <property type="molecule type" value="Genomic_DNA"/>
</dbReference>
<keyword evidence="5 7" id="KW-1133">Transmembrane helix</keyword>
<evidence type="ECO:0000256" key="4">
    <source>
        <dbReference type="ARBA" id="ARBA00022692"/>
    </source>
</evidence>
<evidence type="ECO:0000256" key="7">
    <source>
        <dbReference type="SAM" id="Phobius"/>
    </source>
</evidence>
<keyword evidence="3" id="KW-1003">Cell membrane</keyword>
<feature type="transmembrane region" description="Helical" evidence="7">
    <location>
        <begin position="38"/>
        <end position="56"/>
    </location>
</feature>
<dbReference type="PANTHER" id="PTHR30106">
    <property type="entry name" value="INNER MEMBRANE PROTEIN YEIH-RELATED"/>
    <property type="match status" value="1"/>
</dbReference>
<dbReference type="Proteomes" id="UP000199073">
    <property type="component" value="Unassembled WGS sequence"/>
</dbReference>
<keyword evidence="9" id="KW-1185">Reference proteome</keyword>
<evidence type="ECO:0000313" key="8">
    <source>
        <dbReference type="EMBL" id="SDO89142.1"/>
    </source>
</evidence>
<evidence type="ECO:0000313" key="9">
    <source>
        <dbReference type="Proteomes" id="UP000199073"/>
    </source>
</evidence>
<gene>
    <name evidence="8" type="ORF">SAMN05660330_01301</name>
</gene>
<evidence type="ECO:0000256" key="6">
    <source>
        <dbReference type="ARBA" id="ARBA00023136"/>
    </source>
</evidence>
<dbReference type="GO" id="GO:0005886">
    <property type="term" value="C:plasma membrane"/>
    <property type="evidence" value="ECO:0007669"/>
    <property type="project" value="UniProtKB-SubCell"/>
</dbReference>
<feature type="transmembrane region" description="Helical" evidence="7">
    <location>
        <begin position="133"/>
        <end position="151"/>
    </location>
</feature>
<dbReference type="PANTHER" id="PTHR30106:SF2">
    <property type="entry name" value="UPF0324 INNER MEMBRANE PROTEIN YEIH"/>
    <property type="match status" value="1"/>
</dbReference>
<evidence type="ECO:0000256" key="3">
    <source>
        <dbReference type="ARBA" id="ARBA00022475"/>
    </source>
</evidence>
<evidence type="ECO:0000256" key="1">
    <source>
        <dbReference type="ARBA" id="ARBA00004651"/>
    </source>
</evidence>
<proteinExistence type="inferred from homology"/>
<evidence type="ECO:0000256" key="5">
    <source>
        <dbReference type="ARBA" id="ARBA00022989"/>
    </source>
</evidence>
<dbReference type="InterPro" id="IPR004630">
    <property type="entry name" value="UPF0324_YeiH-like"/>
</dbReference>
<keyword evidence="6 7" id="KW-0472">Membrane</keyword>
<accession>A0A1H0N8X4</accession>
<feature type="transmembrane region" description="Helical" evidence="7">
    <location>
        <begin position="262"/>
        <end position="283"/>
    </location>
</feature>
<name>A0A1H0N8X4_9BACT</name>
<feature type="transmembrane region" description="Helical" evidence="7">
    <location>
        <begin position="230"/>
        <end position="247"/>
    </location>
</feature>
<feature type="transmembrane region" description="Helical" evidence="7">
    <location>
        <begin position="101"/>
        <end position="121"/>
    </location>
</feature>
<comment type="similarity">
    <text evidence="2">Belongs to the UPF0324 family.</text>
</comment>
<dbReference type="RefSeq" id="WP_218121726.1">
    <property type="nucleotide sequence ID" value="NZ_FNJI01000007.1"/>
</dbReference>
<keyword evidence="4 7" id="KW-0812">Transmembrane</keyword>
<dbReference type="InterPro" id="IPR018383">
    <property type="entry name" value="UPF0324_pro"/>
</dbReference>
<feature type="transmembrane region" description="Helical" evidence="7">
    <location>
        <begin position="12"/>
        <end position="32"/>
    </location>
</feature>
<feature type="transmembrane region" description="Helical" evidence="7">
    <location>
        <begin position="320"/>
        <end position="346"/>
    </location>
</feature>
<sequence length="347" mass="37130">MRRVAVAQRMVSVQTLNGIWFVTLFAMSATLISQHSTVAALGLSPLIVGIALGGAYGNTLRSQMPREWVPGIVFSTRPLLRFAIVMYGFRLTLQDIVQVGLPGIALGVSVIVTTLFVGYLLGTRLLGMDRDTAFLTTIGSSVCGAAAILAAEPVLESKSHKSGIAVATVVIFGTVAMFLLPFLYKSGVLVMDEKTYGMFVGGSIHEVAHAVAAGSDVSATAGSYAVITKMIRVLMLAPVLVIAGWIFKRRSADGSDQSKKIAVPWFAVMFLGVVVFNSFQLLPAELVKAINRMDIFLLTMTMCALGMETSVSRLKKVGPAPIYLATILFVWVLGFGYLATIFFTAVC</sequence>
<reference evidence="8 9" key="1">
    <citation type="submission" date="2016-10" db="EMBL/GenBank/DDBJ databases">
        <authorList>
            <person name="de Groot N.N."/>
        </authorList>
    </citation>
    <scope>NUCLEOTIDE SEQUENCE [LARGE SCALE GENOMIC DNA]</scope>
    <source>
        <strain evidence="8 9">DSM 12130</strain>
    </source>
</reference>
<evidence type="ECO:0000256" key="2">
    <source>
        <dbReference type="ARBA" id="ARBA00007977"/>
    </source>
</evidence>